<dbReference type="Pfam" id="PF00059">
    <property type="entry name" value="Lectin_C"/>
    <property type="match status" value="1"/>
</dbReference>
<gene>
    <name evidence="2" type="ORF">Bpfe_001538</name>
</gene>
<evidence type="ECO:0000313" key="3">
    <source>
        <dbReference type="Proteomes" id="UP001233172"/>
    </source>
</evidence>
<dbReference type="SUPFAM" id="SSF56436">
    <property type="entry name" value="C-type lectin-like"/>
    <property type="match status" value="1"/>
</dbReference>
<keyword evidence="3" id="KW-1185">Reference proteome</keyword>
<feature type="domain" description="C-type lectin" evidence="1">
    <location>
        <begin position="1"/>
        <end position="67"/>
    </location>
</feature>
<dbReference type="InterPro" id="IPR016187">
    <property type="entry name" value="CTDL_fold"/>
</dbReference>
<feature type="non-terminal residue" evidence="2">
    <location>
        <position position="68"/>
    </location>
</feature>
<dbReference type="InterPro" id="IPR001304">
    <property type="entry name" value="C-type_lectin-like"/>
</dbReference>
<reference evidence="2" key="2">
    <citation type="submission" date="2023-04" db="EMBL/GenBank/DDBJ databases">
        <authorList>
            <person name="Bu L."/>
            <person name="Lu L."/>
            <person name="Laidemitt M.R."/>
            <person name="Zhang S.M."/>
            <person name="Mutuku M."/>
            <person name="Mkoji G."/>
            <person name="Steinauer M."/>
            <person name="Loker E.S."/>
        </authorList>
    </citation>
    <scope>NUCLEOTIDE SEQUENCE</scope>
    <source>
        <strain evidence="2">KasaAsao</strain>
        <tissue evidence="2">Whole Snail</tissue>
    </source>
</reference>
<proteinExistence type="predicted"/>
<reference evidence="2" key="1">
    <citation type="journal article" date="2023" name="PLoS Negl. Trop. Dis.">
        <title>A genome sequence for Biomphalaria pfeifferi, the major vector snail for the human-infecting parasite Schistosoma mansoni.</title>
        <authorList>
            <person name="Bu L."/>
            <person name="Lu L."/>
            <person name="Laidemitt M.R."/>
            <person name="Zhang S.M."/>
            <person name="Mutuku M."/>
            <person name="Mkoji G."/>
            <person name="Steinauer M."/>
            <person name="Loker E.S."/>
        </authorList>
    </citation>
    <scope>NUCLEOTIDE SEQUENCE</scope>
    <source>
        <strain evidence="2">KasaAsao</strain>
    </source>
</reference>
<dbReference type="PROSITE" id="PS50041">
    <property type="entry name" value="C_TYPE_LECTIN_2"/>
    <property type="match status" value="1"/>
</dbReference>
<evidence type="ECO:0000259" key="1">
    <source>
        <dbReference type="PROSITE" id="PS50041"/>
    </source>
</evidence>
<dbReference type="AlphaFoldDB" id="A0AAD8CAG0"/>
<feature type="non-terminal residue" evidence="2">
    <location>
        <position position="1"/>
    </location>
</feature>
<name>A0AAD8CAG0_BIOPF</name>
<comment type="caution">
    <text evidence="2">The sequence shown here is derived from an EMBL/GenBank/DDBJ whole genome shotgun (WGS) entry which is preliminary data.</text>
</comment>
<sequence length="68" mass="7867">WIGANDINKESNFIWSSDNSSFLNSTWMLSQPDDNGNNEDCVEIRTDRESKYTNDNKCTARSHHLCQI</sequence>
<dbReference type="EMBL" id="JASAOG010000003">
    <property type="protein sequence ID" value="KAK0069356.1"/>
    <property type="molecule type" value="Genomic_DNA"/>
</dbReference>
<organism evidence="2 3">
    <name type="scientific">Biomphalaria pfeifferi</name>
    <name type="common">Bloodfluke planorb</name>
    <name type="synonym">Freshwater snail</name>
    <dbReference type="NCBI Taxonomy" id="112525"/>
    <lineage>
        <taxon>Eukaryota</taxon>
        <taxon>Metazoa</taxon>
        <taxon>Spiralia</taxon>
        <taxon>Lophotrochozoa</taxon>
        <taxon>Mollusca</taxon>
        <taxon>Gastropoda</taxon>
        <taxon>Heterobranchia</taxon>
        <taxon>Euthyneura</taxon>
        <taxon>Panpulmonata</taxon>
        <taxon>Hygrophila</taxon>
        <taxon>Lymnaeoidea</taxon>
        <taxon>Planorbidae</taxon>
        <taxon>Biomphalaria</taxon>
    </lineage>
</organism>
<dbReference type="Gene3D" id="3.10.100.10">
    <property type="entry name" value="Mannose-Binding Protein A, subunit A"/>
    <property type="match status" value="1"/>
</dbReference>
<protein>
    <recommendedName>
        <fullName evidence="1">C-type lectin domain-containing protein</fullName>
    </recommendedName>
</protein>
<dbReference type="Proteomes" id="UP001233172">
    <property type="component" value="Unassembled WGS sequence"/>
</dbReference>
<accession>A0AAD8CAG0</accession>
<evidence type="ECO:0000313" key="2">
    <source>
        <dbReference type="EMBL" id="KAK0069356.1"/>
    </source>
</evidence>
<dbReference type="InterPro" id="IPR016186">
    <property type="entry name" value="C-type_lectin-like/link_sf"/>
</dbReference>